<name>A0ABQ7LAQ2_BRACM</name>
<proteinExistence type="predicted"/>
<reference evidence="1 2" key="1">
    <citation type="submission" date="2021-03" db="EMBL/GenBank/DDBJ databases">
        <authorList>
            <person name="King G.J."/>
            <person name="Bancroft I."/>
            <person name="Baten A."/>
            <person name="Bloomfield J."/>
            <person name="Borpatragohain P."/>
            <person name="He Z."/>
            <person name="Irish N."/>
            <person name="Irwin J."/>
            <person name="Liu K."/>
            <person name="Mauleon R.P."/>
            <person name="Moore J."/>
            <person name="Morris R."/>
            <person name="Ostergaard L."/>
            <person name="Wang B."/>
            <person name="Wells R."/>
        </authorList>
    </citation>
    <scope>NUCLEOTIDE SEQUENCE [LARGE SCALE GENOMIC DNA]</scope>
    <source>
        <strain evidence="1">R-o-18</strain>
        <tissue evidence="1">Leaf</tissue>
    </source>
</reference>
<evidence type="ECO:0000313" key="1">
    <source>
        <dbReference type="EMBL" id="KAG5383659.1"/>
    </source>
</evidence>
<gene>
    <name evidence="1" type="primary">A09p027980.1_BraROA</name>
    <name evidence="1" type="ORF">IGI04_035129</name>
</gene>
<keyword evidence="2" id="KW-1185">Reference proteome</keyword>
<dbReference type="Proteomes" id="UP000823674">
    <property type="component" value="Chromosome A09"/>
</dbReference>
<protein>
    <recommendedName>
        <fullName evidence="3">Growth-regulating factor</fullName>
    </recommendedName>
</protein>
<evidence type="ECO:0000313" key="2">
    <source>
        <dbReference type="Proteomes" id="UP000823674"/>
    </source>
</evidence>
<evidence type="ECO:0008006" key="3">
    <source>
        <dbReference type="Google" id="ProtNLM"/>
    </source>
</evidence>
<dbReference type="EMBL" id="JADBGQ010000008">
    <property type="protein sequence ID" value="KAG5383659.1"/>
    <property type="molecule type" value="Genomic_DNA"/>
</dbReference>
<sequence>MDSYPSTQSSKFVELLHRQQSISFGNYENSVSLSSSQPLFQRTLGTGDGLCERVNHWEHP</sequence>
<comment type="caution">
    <text evidence="1">The sequence shown here is derived from an EMBL/GenBank/DDBJ whole genome shotgun (WGS) entry which is preliminary data.</text>
</comment>
<accession>A0ABQ7LAQ2</accession>
<organism evidence="1 2">
    <name type="scientific">Brassica rapa subsp. trilocularis</name>
    <dbReference type="NCBI Taxonomy" id="1813537"/>
    <lineage>
        <taxon>Eukaryota</taxon>
        <taxon>Viridiplantae</taxon>
        <taxon>Streptophyta</taxon>
        <taxon>Embryophyta</taxon>
        <taxon>Tracheophyta</taxon>
        <taxon>Spermatophyta</taxon>
        <taxon>Magnoliopsida</taxon>
        <taxon>eudicotyledons</taxon>
        <taxon>Gunneridae</taxon>
        <taxon>Pentapetalae</taxon>
        <taxon>rosids</taxon>
        <taxon>malvids</taxon>
        <taxon>Brassicales</taxon>
        <taxon>Brassicaceae</taxon>
        <taxon>Brassiceae</taxon>
        <taxon>Brassica</taxon>
    </lineage>
</organism>